<dbReference type="PATRIC" id="fig|1088721.3.peg.2340"/>
<gene>
    <name evidence="1" type="ORF">NSU_2363</name>
</gene>
<keyword evidence="2" id="KW-1185">Reference proteome</keyword>
<dbReference type="eggNOG" id="ENOG5031AQG">
    <property type="taxonomic scope" value="Bacteria"/>
</dbReference>
<dbReference type="PROSITE" id="PS51257">
    <property type="entry name" value="PROKAR_LIPOPROTEIN"/>
    <property type="match status" value="1"/>
</dbReference>
<dbReference type="Proteomes" id="UP000004030">
    <property type="component" value="Unassembled WGS sequence"/>
</dbReference>
<organism evidence="1 2">
    <name type="scientific">Novosphingobium pentaromativorans US6-1</name>
    <dbReference type="NCBI Taxonomy" id="1088721"/>
    <lineage>
        <taxon>Bacteria</taxon>
        <taxon>Pseudomonadati</taxon>
        <taxon>Pseudomonadota</taxon>
        <taxon>Alphaproteobacteria</taxon>
        <taxon>Sphingomonadales</taxon>
        <taxon>Sphingomonadaceae</taxon>
        <taxon>Novosphingobium</taxon>
    </lineage>
</organism>
<proteinExistence type="predicted"/>
<dbReference type="AlphaFoldDB" id="G6EDF4"/>
<name>G6EDF4_9SPHN</name>
<reference evidence="1 2" key="1">
    <citation type="journal article" date="2012" name="J. Bacteriol.">
        <title>Genome sequence of benzo(a)pyrene-degrading bacterium Novosphingobium pentaromativorans US6-1.</title>
        <authorList>
            <person name="Luo Y.R."/>
            <person name="Kang S.G."/>
            <person name="Kim S.J."/>
            <person name="Kim M.R."/>
            <person name="Li N."/>
            <person name="Lee J.H."/>
            <person name="Kwon K.K."/>
        </authorList>
    </citation>
    <scope>NUCLEOTIDE SEQUENCE [LARGE SCALE GENOMIC DNA]</scope>
    <source>
        <strain evidence="1 2">US6-1</strain>
    </source>
</reference>
<evidence type="ECO:0000313" key="2">
    <source>
        <dbReference type="Proteomes" id="UP000004030"/>
    </source>
</evidence>
<sequence length="216" mass="23704">MGKRTMADTYIQGSFSFSCTHAELALIEEAFEASYAFMAEDTPKDPSPEFLAAFPPVNPDEPWSGFLAIFADPDFPDFGVEFAAENPRDRPELSTVCLYSTTDFQPDALAQLIRHCCQETLRQAPIGFEWACSCSRPKVGEFGGGACAIFADGMVFKTTGAVLNDMLSRKSHAATAAESRNGWSEDPEYPIADWQAEVANDDTRLGYWAWVAAGRV</sequence>
<accession>G6EDF4</accession>
<protein>
    <submittedName>
        <fullName evidence="1">Uncharacterized protein</fullName>
    </submittedName>
</protein>
<dbReference type="STRING" id="1088721.JI59_08265"/>
<evidence type="ECO:0000313" key="1">
    <source>
        <dbReference type="EMBL" id="EHJ60666.1"/>
    </source>
</evidence>
<comment type="caution">
    <text evidence="1">The sequence shown here is derived from an EMBL/GenBank/DDBJ whole genome shotgun (WGS) entry which is preliminary data.</text>
</comment>
<dbReference type="EMBL" id="AGFM01000034">
    <property type="protein sequence ID" value="EHJ60666.1"/>
    <property type="molecule type" value="Genomic_DNA"/>
</dbReference>